<feature type="transmembrane region" description="Helical" evidence="2">
    <location>
        <begin position="722"/>
        <end position="743"/>
    </location>
</feature>
<evidence type="ECO:0000259" key="3">
    <source>
        <dbReference type="Pfam" id="PF19077"/>
    </source>
</evidence>
<dbReference type="EMBL" id="PCWQ01000012">
    <property type="protein sequence ID" value="PIR06491.1"/>
    <property type="molecule type" value="Genomic_DNA"/>
</dbReference>
<dbReference type="InterPro" id="IPR013783">
    <property type="entry name" value="Ig-like_fold"/>
</dbReference>
<feature type="region of interest" description="Disordered" evidence="1">
    <location>
        <begin position="550"/>
        <end position="578"/>
    </location>
</feature>
<keyword evidence="2" id="KW-1133">Transmembrane helix</keyword>
<dbReference type="Pfam" id="PF19077">
    <property type="entry name" value="Big_13"/>
    <property type="match status" value="1"/>
</dbReference>
<evidence type="ECO:0000256" key="1">
    <source>
        <dbReference type="SAM" id="MobiDB-lite"/>
    </source>
</evidence>
<name>A0A2H0NC75_9BACT</name>
<accession>A0A2H0NC75</accession>
<keyword evidence="2" id="KW-0812">Transmembrane</keyword>
<evidence type="ECO:0000256" key="2">
    <source>
        <dbReference type="SAM" id="Phobius"/>
    </source>
</evidence>
<evidence type="ECO:0000313" key="5">
    <source>
        <dbReference type="Proteomes" id="UP000230564"/>
    </source>
</evidence>
<keyword evidence="2" id="KW-0472">Membrane</keyword>
<dbReference type="PROSITE" id="PS00018">
    <property type="entry name" value="EF_HAND_1"/>
    <property type="match status" value="1"/>
</dbReference>
<dbReference type="InterPro" id="IPR044016">
    <property type="entry name" value="Big_13"/>
</dbReference>
<organism evidence="4 5">
    <name type="scientific">Candidatus Komeilibacteria bacterium CG11_big_fil_rev_8_21_14_0_20_36_20</name>
    <dbReference type="NCBI Taxonomy" id="1974477"/>
    <lineage>
        <taxon>Bacteria</taxon>
        <taxon>Candidatus Komeiliibacteriota</taxon>
    </lineage>
</organism>
<dbReference type="Gene3D" id="2.60.40.10">
    <property type="entry name" value="Immunoglobulins"/>
    <property type="match status" value="1"/>
</dbReference>
<feature type="transmembrane region" description="Helical" evidence="2">
    <location>
        <begin position="7"/>
        <end position="27"/>
    </location>
</feature>
<reference evidence="4 5" key="1">
    <citation type="submission" date="2017-09" db="EMBL/GenBank/DDBJ databases">
        <title>Depth-based differentiation of microbial function through sediment-hosted aquifers and enrichment of novel symbionts in the deep terrestrial subsurface.</title>
        <authorList>
            <person name="Probst A.J."/>
            <person name="Ladd B."/>
            <person name="Jarett J.K."/>
            <person name="Geller-Mcgrath D.E."/>
            <person name="Sieber C.M."/>
            <person name="Emerson J.B."/>
            <person name="Anantharaman K."/>
            <person name="Thomas B.C."/>
            <person name="Malmstrom R."/>
            <person name="Stieglmeier M."/>
            <person name="Klingl A."/>
            <person name="Woyke T."/>
            <person name="Ryan C.M."/>
            <person name="Banfield J.F."/>
        </authorList>
    </citation>
    <scope>NUCLEOTIDE SEQUENCE [LARGE SCALE GENOMIC DNA]</scope>
    <source>
        <strain evidence="4">CG11_big_fil_rev_8_21_14_0_20_36_20</strain>
    </source>
</reference>
<feature type="domain" description="Bacterial Ig-like" evidence="3">
    <location>
        <begin position="623"/>
        <end position="690"/>
    </location>
</feature>
<dbReference type="InterPro" id="IPR018247">
    <property type="entry name" value="EF_Hand_1_Ca_BS"/>
</dbReference>
<gene>
    <name evidence="4" type="ORF">COV55_03040</name>
</gene>
<comment type="caution">
    <text evidence="4">The sequence shown here is derived from an EMBL/GenBank/DDBJ whole genome shotgun (WGS) entry which is preliminary data.</text>
</comment>
<evidence type="ECO:0000313" key="4">
    <source>
        <dbReference type="EMBL" id="PIR06491.1"/>
    </source>
</evidence>
<feature type="compositionally biased region" description="Acidic residues" evidence="1">
    <location>
        <begin position="557"/>
        <end position="569"/>
    </location>
</feature>
<proteinExistence type="predicted"/>
<sequence>MISQKIYHYLSFVFVLALVVTQAMIFVSSKAAFGGRNDLQVMFIDLPSSISTGEQVSLQAMLAAKTKNKLATVLFNLENQDYELDLNFEAHLEDNGIWLADSVWDTTQYLPGIYQVSVVAKIYDQQGIIKKDYQSEVKEVYIGEGDINFSLLDENLIGDNNFDETLENINTQPTEENIEVPESNSSTIKIIEQAEDEKETSSSELINLINPLDNTVVKQHYFQVAVQTNTSTDSVIVELINSEDVVISTGEIKIPRTDGLSWVKTIVLDEDLFIDGEYQLIIKAIGLETSQESFHLVLETQEKLKEVPTSTADLILNNEEAVSSTTEVEETEKAEVFPVRENTAAVDFTSGLSNLIASFYNTCSSSHLSDQDCLHFKAIVDNNLDQRCLDQQIYEATACEDYLNRVYVDFECQGKQIINSEDCKDYLSEKYSSSVNCQLNDQEACQNVLRNNYLNRLVIKQKEQQAISEVIEPLVRQNIAVIDLDSQLVQQDIETNILSLRADSQSKVLVVGSSAKTVLESETKLTVTSRAVLIIDSDEDGLPDDLEKYYQTNPQDSDSDDDGYLDGEEINNGYNPLGQGSLLQERTVLDQVILTERILDQPESLPDNLDQALQIEEVVNLANNQTKLSGQAEQNTWVTLYLYSQLPLVMTTQTDDQGNWEYILDESLADGDHQVYLAVNDQNGQIIGQSEPFPFFVKNAQAVSADEYFNEEIINESDNYNFYYLVGGAGIAILVLILLIFLFRKKY</sequence>
<protein>
    <recommendedName>
        <fullName evidence="3">Bacterial Ig-like domain-containing protein</fullName>
    </recommendedName>
</protein>
<dbReference type="AlphaFoldDB" id="A0A2H0NC75"/>
<dbReference type="Proteomes" id="UP000230564">
    <property type="component" value="Unassembled WGS sequence"/>
</dbReference>